<sequence length="321" mass="36557">MGKFGKFLEKLKPEASSNLKVVVLCVVTATTFWLLNALNKDDYTTIVRQPIALSYDQTEYMAVAPLPEQVSIEINGNGWDLLRKYFKFKSTPFTIQIEDPSKNGYVLARTFQRELAENLAPTQLVSIIQDTIAFRIDKIISRKVTIVPDTSENILSKNIRFGSRFSIDPQQVTVRGPISKIQDLEGVWKVDLGEQNINQNFSKLLPLTVPRSLRDYLSLDEESVLVAFDVIEFTEGDRVLEVQKTFFPANVKTKPENGKVKLNYLVEATKQEDFEKLDLKAVLNYNNRNREDSTVSVTLSSNPAYLEIISFDPPEFKLVYD</sequence>
<keyword evidence="2" id="KW-1185">Reference proteome</keyword>
<dbReference type="AlphaFoldDB" id="R7ZXF8"/>
<dbReference type="Proteomes" id="UP000013909">
    <property type="component" value="Unassembled WGS sequence"/>
</dbReference>
<dbReference type="OrthoDB" id="1115707at2"/>
<comment type="caution">
    <text evidence="1">The sequence shown here is derived from an EMBL/GenBank/DDBJ whole genome shotgun (WGS) entry which is preliminary data.</text>
</comment>
<dbReference type="Gene3D" id="2.170.120.40">
    <property type="entry name" value="YbbR-like domain"/>
    <property type="match status" value="1"/>
</dbReference>
<name>R7ZXF8_9BACT</name>
<proteinExistence type="predicted"/>
<evidence type="ECO:0000313" key="1">
    <source>
        <dbReference type="EMBL" id="EON78757.1"/>
    </source>
</evidence>
<reference evidence="1 2" key="1">
    <citation type="submission" date="2013-02" db="EMBL/GenBank/DDBJ databases">
        <title>A novel strain isolated from Lonar lake, Maharashtra, India.</title>
        <authorList>
            <person name="Singh A."/>
        </authorList>
    </citation>
    <scope>NUCLEOTIDE SEQUENCE [LARGE SCALE GENOMIC DNA]</scope>
    <source>
        <strain evidence="1 2">AK24</strain>
    </source>
</reference>
<evidence type="ECO:0008006" key="3">
    <source>
        <dbReference type="Google" id="ProtNLM"/>
    </source>
</evidence>
<dbReference type="STRING" id="1232681.ADIS_0654"/>
<dbReference type="RefSeq" id="WP_010852802.1">
    <property type="nucleotide sequence ID" value="NZ_AQHR01000022.1"/>
</dbReference>
<protein>
    <recommendedName>
        <fullName evidence="3">YbbR-like domain-containing protein</fullName>
    </recommendedName>
</protein>
<organism evidence="1 2">
    <name type="scientific">Lunatimonas lonarensis</name>
    <dbReference type="NCBI Taxonomy" id="1232681"/>
    <lineage>
        <taxon>Bacteria</taxon>
        <taxon>Pseudomonadati</taxon>
        <taxon>Bacteroidota</taxon>
        <taxon>Cytophagia</taxon>
        <taxon>Cytophagales</taxon>
        <taxon>Cyclobacteriaceae</taxon>
    </lineage>
</organism>
<evidence type="ECO:0000313" key="2">
    <source>
        <dbReference type="Proteomes" id="UP000013909"/>
    </source>
</evidence>
<dbReference type="PATRIC" id="fig|1288963.3.peg.650"/>
<dbReference type="EMBL" id="AQHR01000022">
    <property type="protein sequence ID" value="EON78757.1"/>
    <property type="molecule type" value="Genomic_DNA"/>
</dbReference>
<gene>
    <name evidence="1" type="ORF">ADIS_0654</name>
</gene>
<accession>R7ZXF8</accession>